<comment type="caution">
    <text evidence="7">The sequence shown here is derived from an EMBL/GenBank/DDBJ whole genome shotgun (WGS) entry which is preliminary data.</text>
</comment>
<reference evidence="7" key="1">
    <citation type="submission" date="2023-06" db="EMBL/GenBank/DDBJ databases">
        <title>Genome-scale phylogeny and comparative genomics of the fungal order Sordariales.</title>
        <authorList>
            <consortium name="Lawrence Berkeley National Laboratory"/>
            <person name="Hensen N."/>
            <person name="Bonometti L."/>
            <person name="Westerberg I."/>
            <person name="Brannstrom I.O."/>
            <person name="Guillou S."/>
            <person name="Cros-Aarteil S."/>
            <person name="Calhoun S."/>
            <person name="Haridas S."/>
            <person name="Kuo A."/>
            <person name="Mondo S."/>
            <person name="Pangilinan J."/>
            <person name="Riley R."/>
            <person name="LaButti K."/>
            <person name="Andreopoulos B."/>
            <person name="Lipzen A."/>
            <person name="Chen C."/>
            <person name="Yanf M."/>
            <person name="Daum C."/>
            <person name="Ng V."/>
            <person name="Clum A."/>
            <person name="Steindorff A."/>
            <person name="Ohm R."/>
            <person name="Martin F."/>
            <person name="Silar P."/>
            <person name="Natvig D."/>
            <person name="Lalanne C."/>
            <person name="Gautier V."/>
            <person name="Ament-velasquez S.L."/>
            <person name="Kruys A."/>
            <person name="Hutchinson M.I."/>
            <person name="Powell A.J."/>
            <person name="Barry K."/>
            <person name="Miller A.N."/>
            <person name="Grigoriev I.V."/>
            <person name="Debuchy R."/>
            <person name="Gladieux P."/>
            <person name="Thoren M.H."/>
            <person name="Johannesson H."/>
        </authorList>
    </citation>
    <scope>NUCLEOTIDE SEQUENCE</scope>
    <source>
        <strain evidence="7">SMH3187-1</strain>
    </source>
</reference>
<feature type="compositionally biased region" description="Acidic residues" evidence="5">
    <location>
        <begin position="112"/>
        <end position="134"/>
    </location>
</feature>
<accession>A0AA40JZS6</accession>
<protein>
    <recommendedName>
        <fullName evidence="6">UBC core domain-containing protein</fullName>
    </recommendedName>
</protein>
<dbReference type="Pfam" id="PF00644">
    <property type="entry name" value="PARP"/>
    <property type="match status" value="1"/>
</dbReference>
<feature type="compositionally biased region" description="Basic and acidic residues" evidence="5">
    <location>
        <begin position="265"/>
        <end position="279"/>
    </location>
</feature>
<evidence type="ECO:0000256" key="2">
    <source>
        <dbReference type="ARBA" id="ARBA00022679"/>
    </source>
</evidence>
<dbReference type="FunFam" id="3.10.110.10:FF:000107">
    <property type="entry name" value="Ubiquitin conjugating enzyme, putative"/>
    <property type="match status" value="1"/>
</dbReference>
<dbReference type="Gene3D" id="3.10.110.10">
    <property type="entry name" value="Ubiquitin Conjugating Enzyme"/>
    <property type="match status" value="1"/>
</dbReference>
<evidence type="ECO:0000313" key="8">
    <source>
        <dbReference type="Proteomes" id="UP001172155"/>
    </source>
</evidence>
<dbReference type="Pfam" id="PF00179">
    <property type="entry name" value="UQ_con"/>
    <property type="match status" value="1"/>
</dbReference>
<dbReference type="InterPro" id="IPR000608">
    <property type="entry name" value="UBC"/>
</dbReference>
<dbReference type="SUPFAM" id="SSF56399">
    <property type="entry name" value="ADP-ribosylation"/>
    <property type="match status" value="1"/>
</dbReference>
<dbReference type="CDD" id="cd23802">
    <property type="entry name" value="UBCc_UBE2Q"/>
    <property type="match status" value="1"/>
</dbReference>
<evidence type="ECO:0000259" key="6">
    <source>
        <dbReference type="PROSITE" id="PS50127"/>
    </source>
</evidence>
<organism evidence="7 8">
    <name type="scientific">Schizothecium vesticola</name>
    <dbReference type="NCBI Taxonomy" id="314040"/>
    <lineage>
        <taxon>Eukaryota</taxon>
        <taxon>Fungi</taxon>
        <taxon>Dikarya</taxon>
        <taxon>Ascomycota</taxon>
        <taxon>Pezizomycotina</taxon>
        <taxon>Sordariomycetes</taxon>
        <taxon>Sordariomycetidae</taxon>
        <taxon>Sordariales</taxon>
        <taxon>Schizotheciaceae</taxon>
        <taxon>Schizothecium</taxon>
    </lineage>
</organism>
<feature type="region of interest" description="Disordered" evidence="5">
    <location>
        <begin position="336"/>
        <end position="360"/>
    </location>
</feature>
<feature type="compositionally biased region" description="Basic and acidic residues" evidence="5">
    <location>
        <begin position="151"/>
        <end position="161"/>
    </location>
</feature>
<feature type="region of interest" description="Disordered" evidence="5">
    <location>
        <begin position="111"/>
        <end position="161"/>
    </location>
</feature>
<dbReference type="PROSITE" id="PS50127">
    <property type="entry name" value="UBC_2"/>
    <property type="match status" value="1"/>
</dbReference>
<evidence type="ECO:0000256" key="1">
    <source>
        <dbReference type="ARBA" id="ARBA00022676"/>
    </source>
</evidence>
<feature type="region of interest" description="Disordered" evidence="5">
    <location>
        <begin position="264"/>
        <end position="289"/>
    </location>
</feature>
<dbReference type="EMBL" id="JAUKUD010000006">
    <property type="protein sequence ID" value="KAK0740940.1"/>
    <property type="molecule type" value="Genomic_DNA"/>
</dbReference>
<dbReference type="PANTHER" id="PTHR21328">
    <property type="entry name" value="POLY ADP-RIBOSE POLYMERASE FAMILY, MEMBER PARP"/>
    <property type="match status" value="1"/>
</dbReference>
<feature type="domain" description="UBC core" evidence="6">
    <location>
        <begin position="1066"/>
        <end position="1236"/>
    </location>
</feature>
<keyword evidence="3" id="KW-0548">Nucleotidyltransferase</keyword>
<name>A0AA40JZS6_9PEZI</name>
<proteinExistence type="predicted"/>
<dbReference type="InterPro" id="IPR051838">
    <property type="entry name" value="ARTD_PARP"/>
</dbReference>
<dbReference type="Gene3D" id="3.90.228.10">
    <property type="match status" value="1"/>
</dbReference>
<feature type="compositionally biased region" description="Polar residues" evidence="5">
    <location>
        <begin position="336"/>
        <end position="351"/>
    </location>
</feature>
<keyword evidence="2" id="KW-0808">Transferase</keyword>
<dbReference type="SUPFAM" id="SSF54495">
    <property type="entry name" value="UBC-like"/>
    <property type="match status" value="1"/>
</dbReference>
<keyword evidence="1" id="KW-0328">Glycosyltransferase</keyword>
<gene>
    <name evidence="7" type="ORF">B0T18DRAFT_393660</name>
</gene>
<dbReference type="Proteomes" id="UP001172155">
    <property type="component" value="Unassembled WGS sequence"/>
</dbReference>
<evidence type="ECO:0000313" key="7">
    <source>
        <dbReference type="EMBL" id="KAK0740940.1"/>
    </source>
</evidence>
<dbReference type="GO" id="GO:0003950">
    <property type="term" value="F:NAD+ poly-ADP-ribosyltransferase activity"/>
    <property type="evidence" value="ECO:0007669"/>
    <property type="project" value="InterPro"/>
</dbReference>
<keyword evidence="8" id="KW-1185">Reference proteome</keyword>
<feature type="region of interest" description="Disordered" evidence="5">
    <location>
        <begin position="942"/>
        <end position="1033"/>
    </location>
</feature>
<dbReference type="AlphaFoldDB" id="A0AA40JZS6"/>
<dbReference type="GO" id="GO:0016779">
    <property type="term" value="F:nucleotidyltransferase activity"/>
    <property type="evidence" value="ECO:0007669"/>
    <property type="project" value="UniProtKB-KW"/>
</dbReference>
<dbReference type="InterPro" id="IPR016135">
    <property type="entry name" value="UBQ-conjugating_enzyme/RWD"/>
</dbReference>
<dbReference type="InterPro" id="IPR012317">
    <property type="entry name" value="Poly(ADP-ribose)pol_cat_dom"/>
</dbReference>
<evidence type="ECO:0000256" key="3">
    <source>
        <dbReference type="ARBA" id="ARBA00022695"/>
    </source>
</evidence>
<sequence length="1253" mass="136813">MGVAKFNADVTAVGKKAAAGTIPGITSVVSSTVHGQVVITISHKSLSKDVKIRATCEDPTDYPDETSFSLSVPHATPSHVGDAVKSTQNFLVGMRLYEVVLALSTSLQTALDSEEEHQDEAAEDSDDGDYDDWSDGQFGVPRNNSAPGTSRESHPKSQRMRLDLRQVRNAGYKVGFLSDTAKVGNGGTVSLSIRINKLGLSQDLMEAWDVESTDYFVLLIRFGSSYSTLDAIIERPAEGMQMSFRVGKCSFYKPSPEQAALAFLRETDRRTTSEARESTEGPDYSATTTPDTSFRKLFLSNSLDQYLNQNLIRLIKIRDRDGCTWDAANETHRQQYASTHRNAGAGPNSSLPGPGRARSLPGAAHLLGQDHWRDAGRRGSFPLVAMQFAMRNFMKCNSFCLVCHRTVDGDEIEALRPYVCLDSLCLFQYLSMGFGPSIEHEILTQPLVVDLLVSLCYAALVPKDGDGMLATSRGPPPLRDLPVGLQLRVPNIFSNMVKPLRGEVDCLNTVNSTIPPNSDDRLPGTLLVPPTSLSLGTKLHTGQWIAFQRATDRVLHHAQIIDIVGQKVYVEVAASSFVDRPDDLSHLQTAGVQYTMNRTGATGTTATYGAPRISGGDPNDVEIFFYDADFDSLGDANTKIEAMRLILDTLPSVRDMAAYLRNHPGCTLRTMPKATPAASSLLAWIISSNRSCIYQIDRSLPRIYNGQTETQSTVQASGQQYPEAGTAAGLALPPSTSVGEAMVCGRDREQERIGGMDGWVQFRFAQGSPDKELRFKQALQAEASLTGVKGCPTLLAWHGSPVSNWHSILRTGLNFETLANGRAYGNGVYFSPHYQTSHGYCGNRATLRWKNSELAVQSCVSLNEIINAPTKWVSCKPHYVVAQPDWHQCRYLFVERTVGPGSEAALMQSATAPTGPKAPPKLFPQEVGWEILGPSHAPLTVPLSAIPTGRKLQTKPSSFSKRKSPKSLDSDEEDEEDRVLLFSDSEGHGVDSSYRSRKRRSHSLASNSTVSQHGDAYQAGPMNGASSAQMTKRPVTVDKKMTDFEPDSLDLATLPRLSEPSFSNNIALRALGRELSKLQSIQARTPLHELGWYLHAEAVTNLFQWIAELHSFDASLPLAKDMKALGIRSIVLEIRFPGDFPMSPPFVRVVRPRFLPFFMGGGGHVTGGGAMCMELLTTTGWSPAYSMESVLVQVRLAMTNLEPRPGRIWDAVQKYGAGSSDYGVGEAIEAYQRAVRAHGWTAPANLVTTAHGT</sequence>
<evidence type="ECO:0000256" key="5">
    <source>
        <dbReference type="SAM" id="MobiDB-lite"/>
    </source>
</evidence>
<keyword evidence="4" id="KW-0520">NAD</keyword>
<evidence type="ECO:0000256" key="4">
    <source>
        <dbReference type="ARBA" id="ARBA00023027"/>
    </source>
</evidence>